<dbReference type="GO" id="GO:0003950">
    <property type="term" value="F:NAD+ poly-ADP-ribosyltransferase activity"/>
    <property type="evidence" value="ECO:0007669"/>
    <property type="project" value="UniProtKB-UniRule"/>
</dbReference>
<dbReference type="Pfam" id="PF00644">
    <property type="entry name" value="PARP"/>
    <property type="match status" value="1"/>
</dbReference>
<reference evidence="7 8" key="1">
    <citation type="journal article" date="2013" name="Nat. Genet.">
        <title>The genome of the hydatid tapeworm Echinococcus granulosus.</title>
        <authorList>
            <person name="Zheng H."/>
            <person name="Zhang W."/>
            <person name="Zhang L."/>
            <person name="Zhang Z."/>
            <person name="Li J."/>
            <person name="Lu G."/>
            <person name="Zhu Y."/>
            <person name="Wang Y."/>
            <person name="Huang Y."/>
            <person name="Liu J."/>
            <person name="Kang H."/>
            <person name="Chen J."/>
            <person name="Wang L."/>
            <person name="Chen A."/>
            <person name="Yu S."/>
            <person name="Gao Z."/>
            <person name="Jin L."/>
            <person name="Gu W."/>
            <person name="Wang Z."/>
            <person name="Zhao L."/>
            <person name="Shi B."/>
            <person name="Wen H."/>
            <person name="Lin R."/>
            <person name="Jones M.K."/>
            <person name="Brejova B."/>
            <person name="Vinar T."/>
            <person name="Zhao G."/>
            <person name="McManus D.P."/>
            <person name="Chen Z."/>
            <person name="Zhou Y."/>
            <person name="Wang S."/>
        </authorList>
    </citation>
    <scope>NUCLEOTIDE SEQUENCE [LARGE SCALE GENOMIC DNA]</scope>
</reference>
<feature type="domain" description="PARP catalytic" evidence="6">
    <location>
        <begin position="1"/>
        <end position="122"/>
    </location>
</feature>
<comment type="caution">
    <text evidence="7">The sequence shown here is derived from an EMBL/GenBank/DDBJ whole genome shotgun (WGS) entry which is preliminary data.</text>
</comment>
<keyword evidence="3 5" id="KW-0520">NAD</keyword>
<keyword evidence="2 5" id="KW-0808">Transferase</keyword>
<evidence type="ECO:0000256" key="2">
    <source>
        <dbReference type="ARBA" id="ARBA00022679"/>
    </source>
</evidence>
<evidence type="ECO:0000256" key="4">
    <source>
        <dbReference type="ARBA" id="ARBA00033987"/>
    </source>
</evidence>
<evidence type="ECO:0000256" key="5">
    <source>
        <dbReference type="RuleBase" id="RU362114"/>
    </source>
</evidence>
<dbReference type="EC" id="2.4.2.-" evidence="5"/>
<organism evidence="7 8">
    <name type="scientific">Echinococcus granulosus</name>
    <name type="common">Hydatid tapeworm</name>
    <dbReference type="NCBI Taxonomy" id="6210"/>
    <lineage>
        <taxon>Eukaryota</taxon>
        <taxon>Metazoa</taxon>
        <taxon>Spiralia</taxon>
        <taxon>Lophotrochozoa</taxon>
        <taxon>Platyhelminthes</taxon>
        <taxon>Cestoda</taxon>
        <taxon>Eucestoda</taxon>
        <taxon>Cyclophyllidea</taxon>
        <taxon>Taeniidae</taxon>
        <taxon>Echinococcus</taxon>
        <taxon>Echinococcus granulosus group</taxon>
    </lineage>
</organism>
<accession>W6TZN5</accession>
<comment type="catalytic activity">
    <reaction evidence="4">
        <text>NAD(+) + (ADP-D-ribosyl)n-acceptor = nicotinamide + (ADP-D-ribosyl)n+1-acceptor + H(+).</text>
        <dbReference type="EC" id="2.4.2.30"/>
    </reaction>
</comment>
<dbReference type="PANTHER" id="PTHR10459:SF60">
    <property type="entry name" value="POLY [ADP-RIBOSE] POLYMERASE 2"/>
    <property type="match status" value="1"/>
</dbReference>
<evidence type="ECO:0000313" key="7">
    <source>
        <dbReference type="EMBL" id="EUB54208.1"/>
    </source>
</evidence>
<dbReference type="GO" id="GO:0070212">
    <property type="term" value="P:protein poly-ADP-ribosylation"/>
    <property type="evidence" value="ECO:0007669"/>
    <property type="project" value="TreeGrafter"/>
</dbReference>
<dbReference type="InterPro" id="IPR012317">
    <property type="entry name" value="Poly(ADP-ribose)pol_cat_dom"/>
</dbReference>
<dbReference type="Proteomes" id="UP000019149">
    <property type="component" value="Unassembled WGS sequence"/>
</dbReference>
<name>W6TZN5_ECHGR</name>
<dbReference type="OrthoDB" id="6624565at2759"/>
<keyword evidence="8" id="KW-1185">Reference proteome</keyword>
<sequence>MKASDSNVICLDENYEKVKNRVEITHASTHFVYTVEVIDTFLREGESERTKALDNCMILWFRSRRSNRAGTWYMFGKVAYFSYVACRSADYCCTSPSSSRGCLLLCKVALGKTHDSLAASTS</sequence>
<keyword evidence="1 5" id="KW-0328">Glycosyltransferase</keyword>
<evidence type="ECO:0000313" key="8">
    <source>
        <dbReference type="Proteomes" id="UP000019149"/>
    </source>
</evidence>
<dbReference type="RefSeq" id="XP_024345404.1">
    <property type="nucleotide sequence ID" value="XM_024500185.1"/>
</dbReference>
<dbReference type="KEGG" id="egl:EGR_10936"/>
<dbReference type="PROSITE" id="PS51059">
    <property type="entry name" value="PARP_CATALYTIC"/>
    <property type="match status" value="1"/>
</dbReference>
<dbReference type="SMR" id="W6TZN5"/>
<dbReference type="EMBL" id="APAU02000306">
    <property type="protein sequence ID" value="EUB54208.1"/>
    <property type="molecule type" value="Genomic_DNA"/>
</dbReference>
<dbReference type="GO" id="GO:0005730">
    <property type="term" value="C:nucleolus"/>
    <property type="evidence" value="ECO:0007669"/>
    <property type="project" value="TreeGrafter"/>
</dbReference>
<dbReference type="AlphaFoldDB" id="W6TZN5"/>
<gene>
    <name evidence="7" type="ORF">EGR_10936</name>
</gene>
<dbReference type="GO" id="GO:0006302">
    <property type="term" value="P:double-strand break repair"/>
    <property type="evidence" value="ECO:0007669"/>
    <property type="project" value="TreeGrafter"/>
</dbReference>
<proteinExistence type="predicted"/>
<dbReference type="GeneID" id="36346651"/>
<dbReference type="SUPFAM" id="SSF56399">
    <property type="entry name" value="ADP-ribosylation"/>
    <property type="match status" value="1"/>
</dbReference>
<dbReference type="InterPro" id="IPR050800">
    <property type="entry name" value="ARTD/PARP"/>
</dbReference>
<dbReference type="CTD" id="36346651"/>
<dbReference type="PANTHER" id="PTHR10459">
    <property type="entry name" value="DNA LIGASE"/>
    <property type="match status" value="1"/>
</dbReference>
<evidence type="ECO:0000256" key="3">
    <source>
        <dbReference type="ARBA" id="ARBA00023027"/>
    </source>
</evidence>
<protein>
    <recommendedName>
        <fullName evidence="5">Poly [ADP-ribose] polymerase</fullName>
        <shortName evidence="5">PARP</shortName>
        <ecNumber evidence="5">2.4.2.-</ecNumber>
    </recommendedName>
</protein>
<evidence type="ECO:0000259" key="6">
    <source>
        <dbReference type="PROSITE" id="PS51059"/>
    </source>
</evidence>
<dbReference type="STRING" id="6210.W6TZN5"/>
<evidence type="ECO:0000256" key="1">
    <source>
        <dbReference type="ARBA" id="ARBA00022676"/>
    </source>
</evidence>
<dbReference type="GO" id="GO:1990404">
    <property type="term" value="F:NAD+-protein mono-ADP-ribosyltransferase activity"/>
    <property type="evidence" value="ECO:0007669"/>
    <property type="project" value="TreeGrafter"/>
</dbReference>
<dbReference type="Gene3D" id="3.90.228.10">
    <property type="match status" value="1"/>
</dbReference>